<feature type="coiled-coil region" evidence="6">
    <location>
        <begin position="145"/>
        <end position="225"/>
    </location>
</feature>
<evidence type="ECO:0000256" key="5">
    <source>
        <dbReference type="ARBA" id="ARBA00023242"/>
    </source>
</evidence>
<feature type="coiled-coil region" evidence="6">
    <location>
        <begin position="1077"/>
        <end position="1104"/>
    </location>
</feature>
<feature type="coiled-coil region" evidence="6">
    <location>
        <begin position="38"/>
        <end position="86"/>
    </location>
</feature>
<evidence type="ECO:0000259" key="8">
    <source>
        <dbReference type="Pfam" id="PF07926"/>
    </source>
</evidence>
<dbReference type="GO" id="GO:1901673">
    <property type="term" value="P:regulation of mitotic spindle assembly"/>
    <property type="evidence" value="ECO:0007669"/>
    <property type="project" value="TreeGrafter"/>
</dbReference>
<dbReference type="GO" id="GO:0017056">
    <property type="term" value="F:structural constituent of nuclear pore"/>
    <property type="evidence" value="ECO:0007669"/>
    <property type="project" value="TreeGrafter"/>
</dbReference>
<evidence type="ECO:0000256" key="4">
    <source>
        <dbReference type="ARBA" id="ARBA00023054"/>
    </source>
</evidence>
<dbReference type="GO" id="GO:0006606">
    <property type="term" value="P:protein import into nucleus"/>
    <property type="evidence" value="ECO:0007669"/>
    <property type="project" value="InterPro"/>
</dbReference>
<evidence type="ECO:0000256" key="7">
    <source>
        <dbReference type="SAM" id="MobiDB-lite"/>
    </source>
</evidence>
<dbReference type="GO" id="GO:0005643">
    <property type="term" value="C:nuclear pore"/>
    <property type="evidence" value="ECO:0007669"/>
    <property type="project" value="TreeGrafter"/>
</dbReference>
<feature type="coiled-coil region" evidence="6">
    <location>
        <begin position="764"/>
        <end position="823"/>
    </location>
</feature>
<dbReference type="AlphaFoldDB" id="A0A9Q0M0M9"/>
<evidence type="ECO:0000313" key="12">
    <source>
        <dbReference type="Proteomes" id="UP001142055"/>
    </source>
</evidence>
<name>A0A9Q0M0M9_BLOTA</name>
<sequence length="1122" mass="131952">MDYNQFQQPSSIDGLSSANYERELQSLKLNLQMVQNFSDDLKRQLHETEEALKKSENNNFEISQNNNLLKSEVKMLEAKADDLQKHKLDLVQMLSRKNDEIEYLKSTKPNNDDSMSFRSDDTQMLQCAESLNDVRLKEIRLNFEEKRLKNERNLYQNQIKLLQEEISTKNTELLNVRKEGNLNVMQANLKIDDQSNEIKCLHSEINRLKTMNDNKDKNISELTKSHLDLQLNCTQLEAKYNQENEAQSELISLLMKQNEEIQSDFTLKLDELEKYRELLKQAYEAHKALEERFNLMKESFKDEVKEMESEKQQLLMRLDQASKDAADTNRQLIEEQFERYFPIAVENNRSLNNKVNLSELYSQFVQCKLQNAQLLEQNQKLQAEVSNLSEQFDQEKPIMYKNYKDIELVSKRCVELQEELDRQIDIHKDLMSEKDKDIRTINQLKREIEYYNNENGFLSLQIQSLLRSEQEERGFKVPEQSPNSDITDTLTIPYELITFNGIKDLQQKNRELLRLVHRMSEDMDCDGQDFNHSSTNEIELNRLKEDLDKYKQEIEQLQSELDKKTDELNQQNKSKSNENSFEFSFHEKRDLLTENRELKHKLEKMNKDIETLRLDNMNDVRRLEEMKNKLIEETINLKAELSKQSAESFRQNGHIENLNLTNEKVLDENQTLRERNIKLNAKIENLEKNLINVSSEIETLRQQSKSIEQELHIARSQRDIAVNNESNLIQENSRINIELETQKKMVYSLKAMQTNIERMESETVRGLQQQLKQLQTNNDYYREKIEQQDEKWKKSFTDFSTQIENHQTLLEKEKNQHIDLQGKYFQLQSSYQKLLDEMKNTMATTNQNNQIEQQHSGSIVASGELCRQLASLQDEVKVLKGKLKNSELSYENLKSINSSLETNLQKLIVNNQEIKANLDNEMATRLKVIEELNVELANTRQQYETIVEEKVKIIEQMQSSNDLSISKINELNQQLSAAREATRKAREDERKVLDDLNFQTIIGIRSQEDYEKEVALRSSDAKTIQQLKSDLSDLEKRSAEKERELETLRDQLTMNRELSATQQQTLTTEMEVAKKRCSLLENVNENVLAQLDQLNNQIIALKNNSTLFALTIMKKWKASSNC</sequence>
<feature type="coiled-coil region" evidence="6">
    <location>
        <begin position="869"/>
        <end position="991"/>
    </location>
</feature>
<evidence type="ECO:0000256" key="2">
    <source>
        <dbReference type="ARBA" id="ARBA00005274"/>
    </source>
</evidence>
<evidence type="ECO:0000256" key="1">
    <source>
        <dbReference type="ARBA" id="ARBA00004123"/>
    </source>
</evidence>
<accession>A0A9Q0M0M9</accession>
<dbReference type="PANTHER" id="PTHR18898:SF2">
    <property type="entry name" value="NUCLEOPROTEIN TPR"/>
    <property type="match status" value="1"/>
</dbReference>
<keyword evidence="4 6" id="KW-0175">Coiled coil</keyword>
<dbReference type="Pfam" id="PF25785">
    <property type="entry name" value="TPR"/>
    <property type="match status" value="1"/>
</dbReference>
<keyword evidence="12" id="KW-1185">Reference proteome</keyword>
<protein>
    <recommendedName>
        <fullName evidence="3">Nucleoprotein TPR</fullName>
    </recommendedName>
</protein>
<evidence type="ECO:0000259" key="9">
    <source>
        <dbReference type="Pfam" id="PF25481"/>
    </source>
</evidence>
<feature type="coiled-coil region" evidence="6">
    <location>
        <begin position="364"/>
        <end position="461"/>
    </location>
</feature>
<gene>
    <name evidence="11" type="ORF">RDWZM_009050</name>
</gene>
<dbReference type="InterPro" id="IPR012929">
    <property type="entry name" value="Nucleoprot-TPR/MLP1-2_dom"/>
</dbReference>
<evidence type="ECO:0000256" key="6">
    <source>
        <dbReference type="SAM" id="Coils"/>
    </source>
</evidence>
<dbReference type="Pfam" id="PF25481">
    <property type="entry name" value="Nucleoprot-TPR"/>
    <property type="match status" value="1"/>
</dbReference>
<dbReference type="Proteomes" id="UP001142055">
    <property type="component" value="Chromosome 3"/>
</dbReference>
<comment type="subcellular location">
    <subcellularLocation>
        <location evidence="1">Nucleus</location>
    </subcellularLocation>
</comment>
<keyword evidence="5" id="KW-0539">Nucleus</keyword>
<reference evidence="11" key="1">
    <citation type="submission" date="2022-12" db="EMBL/GenBank/DDBJ databases">
        <title>Genome assemblies of Blomia tropicalis.</title>
        <authorList>
            <person name="Cui Y."/>
        </authorList>
    </citation>
    <scope>NUCLEOTIDE SEQUENCE</scope>
    <source>
        <tissue evidence="11">Adult mites</tissue>
    </source>
</reference>
<feature type="domain" description="Nucleoprotein TPR/MLP1-2" evidence="8">
    <location>
        <begin position="967"/>
        <end position="1093"/>
    </location>
</feature>
<feature type="coiled-coil region" evidence="6">
    <location>
        <begin position="269"/>
        <end position="331"/>
    </location>
</feature>
<feature type="domain" description="Nucleoprotein TPR/MPL1" evidence="9">
    <location>
        <begin position="137"/>
        <end position="213"/>
    </location>
</feature>
<dbReference type="InterPro" id="IPR057577">
    <property type="entry name" value="Nucleoprot-TPR/MLP1_dom"/>
</dbReference>
<dbReference type="PANTHER" id="PTHR18898">
    <property type="entry name" value="NUCLEOPROTEIN TPR-RELATED"/>
    <property type="match status" value="1"/>
</dbReference>
<comment type="similarity">
    <text evidence="2">Belongs to the TPR family.</text>
</comment>
<evidence type="ECO:0000259" key="10">
    <source>
        <dbReference type="Pfam" id="PF25785"/>
    </source>
</evidence>
<feature type="region of interest" description="Disordered" evidence="7">
    <location>
        <begin position="561"/>
        <end position="580"/>
    </location>
</feature>
<proteinExistence type="inferred from homology"/>
<comment type="caution">
    <text evidence="11">The sequence shown here is derived from an EMBL/GenBank/DDBJ whole genome shotgun (WGS) entry which is preliminary data.</text>
</comment>
<organism evidence="11 12">
    <name type="scientific">Blomia tropicalis</name>
    <name type="common">Mite</name>
    <dbReference type="NCBI Taxonomy" id="40697"/>
    <lineage>
        <taxon>Eukaryota</taxon>
        <taxon>Metazoa</taxon>
        <taxon>Ecdysozoa</taxon>
        <taxon>Arthropoda</taxon>
        <taxon>Chelicerata</taxon>
        <taxon>Arachnida</taxon>
        <taxon>Acari</taxon>
        <taxon>Acariformes</taxon>
        <taxon>Sarcoptiformes</taxon>
        <taxon>Astigmata</taxon>
        <taxon>Glycyphagoidea</taxon>
        <taxon>Echimyopodidae</taxon>
        <taxon>Blomia</taxon>
    </lineage>
</organism>
<dbReference type="GO" id="GO:0006406">
    <property type="term" value="P:mRNA export from nucleus"/>
    <property type="evidence" value="ECO:0007669"/>
    <property type="project" value="TreeGrafter"/>
</dbReference>
<dbReference type="InterPro" id="IPR057974">
    <property type="entry name" value="NUA/TPR/MLP1-2-like_dom"/>
</dbReference>
<evidence type="ECO:0000256" key="3">
    <source>
        <dbReference type="ARBA" id="ARBA00019789"/>
    </source>
</evidence>
<dbReference type="EMBL" id="JAPWDV010000003">
    <property type="protein sequence ID" value="KAJ6217893.1"/>
    <property type="molecule type" value="Genomic_DNA"/>
</dbReference>
<evidence type="ECO:0000313" key="11">
    <source>
        <dbReference type="EMBL" id="KAJ6217893.1"/>
    </source>
</evidence>
<dbReference type="Pfam" id="PF07926">
    <property type="entry name" value="TPR_MLP1_2"/>
    <property type="match status" value="1"/>
</dbReference>
<dbReference type="GO" id="GO:0034399">
    <property type="term" value="C:nuclear periphery"/>
    <property type="evidence" value="ECO:0007669"/>
    <property type="project" value="UniProtKB-ARBA"/>
</dbReference>
<dbReference type="OMA" id="QNTELMH"/>
<feature type="coiled-coil region" evidence="6">
    <location>
        <begin position="1024"/>
        <end position="1051"/>
    </location>
</feature>
<feature type="domain" description="NUA/TPR/MLP1-2-like" evidence="10">
    <location>
        <begin position="440"/>
        <end position="524"/>
    </location>
</feature>